<sequence length="107" mass="12503">MMYMFMYSLLGRVASHHVGENQEAYRRKHLRATVKHGGVGMMIRACLTKKGSHWVNYELLFIPKYFRVKCDNLCQQLKLDPNCVINRKMIPNPAAHLIQFSFNAVYL</sequence>
<reference evidence="1 2" key="1">
    <citation type="submission" date="2021-06" db="EMBL/GenBank/DDBJ databases">
        <authorList>
            <person name="Palmer J.M."/>
        </authorList>
    </citation>
    <scope>NUCLEOTIDE SEQUENCE [LARGE SCALE GENOMIC DNA]</scope>
    <source>
        <strain evidence="2">if_2019</strain>
        <tissue evidence="1">Muscle</tissue>
    </source>
</reference>
<organism evidence="1 2">
    <name type="scientific">Ilyodon furcidens</name>
    <name type="common">goldbreast splitfin</name>
    <dbReference type="NCBI Taxonomy" id="33524"/>
    <lineage>
        <taxon>Eukaryota</taxon>
        <taxon>Metazoa</taxon>
        <taxon>Chordata</taxon>
        <taxon>Craniata</taxon>
        <taxon>Vertebrata</taxon>
        <taxon>Euteleostomi</taxon>
        <taxon>Actinopterygii</taxon>
        <taxon>Neopterygii</taxon>
        <taxon>Teleostei</taxon>
        <taxon>Neoteleostei</taxon>
        <taxon>Acanthomorphata</taxon>
        <taxon>Ovalentaria</taxon>
        <taxon>Atherinomorphae</taxon>
        <taxon>Cyprinodontiformes</taxon>
        <taxon>Goodeidae</taxon>
        <taxon>Ilyodon</taxon>
    </lineage>
</organism>
<dbReference type="Proteomes" id="UP001482620">
    <property type="component" value="Unassembled WGS sequence"/>
</dbReference>
<comment type="caution">
    <text evidence="1">The sequence shown here is derived from an EMBL/GenBank/DDBJ whole genome shotgun (WGS) entry which is preliminary data.</text>
</comment>
<evidence type="ECO:0000313" key="1">
    <source>
        <dbReference type="EMBL" id="MEQ2245849.1"/>
    </source>
</evidence>
<keyword evidence="2" id="KW-1185">Reference proteome</keyword>
<protein>
    <submittedName>
        <fullName evidence="1">Uncharacterized protein</fullName>
    </submittedName>
</protein>
<proteinExistence type="predicted"/>
<name>A0ABV0UMC2_9TELE</name>
<gene>
    <name evidence="1" type="ORF">ILYODFUR_032188</name>
</gene>
<evidence type="ECO:0000313" key="2">
    <source>
        <dbReference type="Proteomes" id="UP001482620"/>
    </source>
</evidence>
<dbReference type="EMBL" id="JAHRIQ010074675">
    <property type="protein sequence ID" value="MEQ2245849.1"/>
    <property type="molecule type" value="Genomic_DNA"/>
</dbReference>
<accession>A0ABV0UMC2</accession>